<evidence type="ECO:0000259" key="4">
    <source>
        <dbReference type="PROSITE" id="PS50141"/>
    </source>
</evidence>
<evidence type="ECO:0000313" key="5">
    <source>
        <dbReference type="Proteomes" id="UP000515145"/>
    </source>
</evidence>
<dbReference type="GO" id="GO:0005737">
    <property type="term" value="C:cytoplasm"/>
    <property type="evidence" value="ECO:0007669"/>
    <property type="project" value="TreeGrafter"/>
</dbReference>
<evidence type="ECO:0000256" key="1">
    <source>
        <dbReference type="PROSITE-ProRule" id="PRU00266"/>
    </source>
</evidence>
<dbReference type="PROSITE" id="PS50141">
    <property type="entry name" value="A_DEAMIN_EDITASE"/>
    <property type="match status" value="1"/>
</dbReference>
<name>A0A6P7J4U9_9TELE</name>
<keyword evidence="1" id="KW-0694">RNA-binding</keyword>
<accession>A0A6P7J4U9</accession>
<dbReference type="GO" id="GO:0003726">
    <property type="term" value="F:double-stranded RNA adenosine deaminase activity"/>
    <property type="evidence" value="ECO:0007669"/>
    <property type="project" value="TreeGrafter"/>
</dbReference>
<dbReference type="GeneID" id="114442340"/>
<dbReference type="Pfam" id="PF02137">
    <property type="entry name" value="A_deamin"/>
    <property type="match status" value="1"/>
</dbReference>
<dbReference type="Proteomes" id="UP000515145">
    <property type="component" value="Chromosome 10"/>
</dbReference>
<dbReference type="FunCoup" id="A0A6P7J4U9">
    <property type="interactions" value="906"/>
</dbReference>
<dbReference type="PANTHER" id="PTHR10910">
    <property type="entry name" value="EUKARYOTE SPECIFIC DSRNA BINDING PROTEIN"/>
    <property type="match status" value="1"/>
</dbReference>
<keyword evidence="5" id="KW-1185">Reference proteome</keyword>
<dbReference type="RefSeq" id="XP_028271598.1">
    <property type="nucleotide sequence ID" value="XM_028415797.1"/>
</dbReference>
<protein>
    <submittedName>
        <fullName evidence="6">Adenosine deaminase domain-containing protein 1</fullName>
    </submittedName>
</protein>
<evidence type="ECO:0000256" key="2">
    <source>
        <dbReference type="SAM" id="MobiDB-lite"/>
    </source>
</evidence>
<dbReference type="GO" id="GO:0008251">
    <property type="term" value="F:tRNA-specific adenosine deaminase activity"/>
    <property type="evidence" value="ECO:0007669"/>
    <property type="project" value="TreeGrafter"/>
</dbReference>
<dbReference type="CTD" id="132612"/>
<dbReference type="InterPro" id="IPR014720">
    <property type="entry name" value="dsRBD_dom"/>
</dbReference>
<feature type="region of interest" description="Disordered" evidence="2">
    <location>
        <begin position="21"/>
        <end position="53"/>
    </location>
</feature>
<feature type="domain" description="A to I editase" evidence="4">
    <location>
        <begin position="228"/>
        <end position="554"/>
    </location>
</feature>
<dbReference type="AlphaFoldDB" id="A0A6P7J4U9"/>
<dbReference type="PROSITE" id="PS50137">
    <property type="entry name" value="DS_RBD"/>
    <property type="match status" value="1"/>
</dbReference>
<proteinExistence type="predicted"/>
<dbReference type="Gene3D" id="3.30.160.20">
    <property type="match status" value="1"/>
</dbReference>
<dbReference type="InParanoid" id="A0A6P7J4U9"/>
<dbReference type="GO" id="GO:0006396">
    <property type="term" value="P:RNA processing"/>
    <property type="evidence" value="ECO:0007669"/>
    <property type="project" value="InterPro"/>
</dbReference>
<dbReference type="SMART" id="SM00358">
    <property type="entry name" value="DSRM"/>
    <property type="match status" value="1"/>
</dbReference>
<dbReference type="PANTHER" id="PTHR10910:SF103">
    <property type="entry name" value="ADENOSINE DEAMINASE DOMAIN-CONTAINING PROTEIN 1"/>
    <property type="match status" value="1"/>
</dbReference>
<organism evidence="5 6">
    <name type="scientific">Parambassis ranga</name>
    <name type="common">Indian glassy fish</name>
    <dbReference type="NCBI Taxonomy" id="210632"/>
    <lineage>
        <taxon>Eukaryota</taxon>
        <taxon>Metazoa</taxon>
        <taxon>Chordata</taxon>
        <taxon>Craniata</taxon>
        <taxon>Vertebrata</taxon>
        <taxon>Euteleostomi</taxon>
        <taxon>Actinopterygii</taxon>
        <taxon>Neopterygii</taxon>
        <taxon>Teleostei</taxon>
        <taxon>Neoteleostei</taxon>
        <taxon>Acanthomorphata</taxon>
        <taxon>Ovalentaria</taxon>
        <taxon>Ambassidae</taxon>
        <taxon>Parambassis</taxon>
    </lineage>
</organism>
<reference evidence="6" key="1">
    <citation type="submission" date="2025-08" db="UniProtKB">
        <authorList>
            <consortium name="RefSeq"/>
        </authorList>
    </citation>
    <scope>IDENTIFICATION</scope>
</reference>
<dbReference type="SUPFAM" id="SSF54768">
    <property type="entry name" value="dsRNA-binding domain-like"/>
    <property type="match status" value="1"/>
</dbReference>
<dbReference type="CDD" id="cd19905">
    <property type="entry name" value="DSRM_ADAD1"/>
    <property type="match status" value="1"/>
</dbReference>
<sequence length="556" mass="61112">MYRGIRGASFSQVLVRNTTLALGPSPAYDPPPASTGTSEHAERKRTFGPGSTDKPKFLPSMLIDKYNNGEIHPVTMVYQLAQNLQFNLEMKETVTTGNLPGLYFAFCVVIDGVQYKTGMGITKKEARLKAATLALEDLLPTLGSQTFGPPETPDVPPLLPIKEEPSTCSMQPSRAIYERKTSTTNLQVAHAVKNQLTKLMNNHPEFAGCASTTAAFIVQTSSSYEVVALGTGDFSTRESPSANGRLLHDSHAVVMARRSLMRFLYRHLLLFFNENANLNEKSIFQQSSSSDLLSLKSGITLYLYVNQLPKGAAHIPSKLRLNPLSISAWHANNEISLHVSVEGKVFSVFSPALDQSAAKVVSMSTTDKITQWQVLGYQGALLSHFMEPIYVQSILIGDAGSQEIRGMEISVSERVEGITSQLPMFYCMMRPHISLVPSVATTCTGSSQLTYCLNWSEGDSSPEVVDGLEGKTIEESPFKTGSALASRLCKAAMLHRFKLVAKDAQRQDLLATSSYREAKRMAKPYQEAKSMLRAYLLRQGFGSWLDKFAVSDNFSM</sequence>
<dbReference type="Pfam" id="PF00035">
    <property type="entry name" value="dsrm"/>
    <property type="match status" value="1"/>
</dbReference>
<dbReference type="InterPro" id="IPR044455">
    <property type="entry name" value="ADAD1_DSRM"/>
</dbReference>
<dbReference type="GO" id="GO:0006382">
    <property type="term" value="P:adenosine to inosine editing"/>
    <property type="evidence" value="ECO:0007669"/>
    <property type="project" value="TreeGrafter"/>
</dbReference>
<dbReference type="InterPro" id="IPR002466">
    <property type="entry name" value="A_deamin"/>
</dbReference>
<evidence type="ECO:0000313" key="6">
    <source>
        <dbReference type="RefSeq" id="XP_028271598.1"/>
    </source>
</evidence>
<feature type="domain" description="DRBM" evidence="3">
    <location>
        <begin position="72"/>
        <end position="140"/>
    </location>
</feature>
<dbReference type="OrthoDB" id="10268011at2759"/>
<evidence type="ECO:0000259" key="3">
    <source>
        <dbReference type="PROSITE" id="PS50137"/>
    </source>
</evidence>
<dbReference type="GO" id="GO:0003725">
    <property type="term" value="F:double-stranded RNA binding"/>
    <property type="evidence" value="ECO:0007669"/>
    <property type="project" value="TreeGrafter"/>
</dbReference>
<dbReference type="SMART" id="SM00552">
    <property type="entry name" value="ADEAMc"/>
    <property type="match status" value="1"/>
</dbReference>
<gene>
    <name evidence="6" type="primary">adad1</name>
</gene>
<dbReference type="GO" id="GO:0005730">
    <property type="term" value="C:nucleolus"/>
    <property type="evidence" value="ECO:0007669"/>
    <property type="project" value="TreeGrafter"/>
</dbReference>